<dbReference type="GO" id="GO:0006260">
    <property type="term" value="P:DNA replication"/>
    <property type="evidence" value="ECO:0007669"/>
    <property type="project" value="UniProtKB-UniRule"/>
</dbReference>
<evidence type="ECO:0000256" key="2">
    <source>
        <dbReference type="ARBA" id="ARBA00008016"/>
    </source>
</evidence>
<keyword evidence="8 9" id="KW-0238">DNA-binding</keyword>
<keyword evidence="12" id="KW-1185">Reference proteome</keyword>
<protein>
    <recommendedName>
        <fullName evidence="3 9">DNA replication and repair protein RecF</fullName>
    </recommendedName>
</protein>
<dbReference type="RefSeq" id="WP_093330767.1">
    <property type="nucleotide sequence ID" value="NZ_AP027363.1"/>
</dbReference>
<evidence type="ECO:0000259" key="10">
    <source>
        <dbReference type="Pfam" id="PF02463"/>
    </source>
</evidence>
<dbReference type="GO" id="GO:0003697">
    <property type="term" value="F:single-stranded DNA binding"/>
    <property type="evidence" value="ECO:0007669"/>
    <property type="project" value="UniProtKB-UniRule"/>
</dbReference>
<dbReference type="InterPro" id="IPR042174">
    <property type="entry name" value="RecF_2"/>
</dbReference>
<dbReference type="Proteomes" id="UP000199308">
    <property type="component" value="Unassembled WGS sequence"/>
</dbReference>
<evidence type="ECO:0000256" key="5">
    <source>
        <dbReference type="ARBA" id="ARBA00022705"/>
    </source>
</evidence>
<evidence type="ECO:0000313" key="12">
    <source>
        <dbReference type="Proteomes" id="UP000199308"/>
    </source>
</evidence>
<dbReference type="OrthoDB" id="9803889at2"/>
<reference evidence="11 12" key="1">
    <citation type="submission" date="2016-10" db="EMBL/GenBank/DDBJ databases">
        <authorList>
            <person name="de Groot N.N."/>
        </authorList>
    </citation>
    <scope>NUCLEOTIDE SEQUENCE [LARGE SCALE GENOMIC DNA]</scope>
    <source>
        <strain evidence="11 12">DSM 19706</strain>
    </source>
</reference>
<keyword evidence="5 9" id="KW-0235">DNA replication</keyword>
<dbReference type="InterPro" id="IPR003395">
    <property type="entry name" value="RecF/RecN/SMC_N"/>
</dbReference>
<proteinExistence type="inferred from homology"/>
<feature type="binding site" evidence="9">
    <location>
        <begin position="30"/>
        <end position="37"/>
    </location>
    <ligand>
        <name>ATP</name>
        <dbReference type="ChEBI" id="CHEBI:30616"/>
    </ligand>
</feature>
<dbReference type="PANTHER" id="PTHR32182">
    <property type="entry name" value="DNA REPLICATION AND REPAIR PROTEIN RECF"/>
    <property type="match status" value="1"/>
</dbReference>
<keyword evidence="6 9" id="KW-0547">Nucleotide-binding</keyword>
<evidence type="ECO:0000256" key="1">
    <source>
        <dbReference type="ARBA" id="ARBA00004496"/>
    </source>
</evidence>
<evidence type="ECO:0000256" key="4">
    <source>
        <dbReference type="ARBA" id="ARBA00022490"/>
    </source>
</evidence>
<evidence type="ECO:0000256" key="6">
    <source>
        <dbReference type="ARBA" id="ARBA00022741"/>
    </source>
</evidence>
<keyword evidence="9" id="KW-0234">DNA repair</keyword>
<feature type="domain" description="RecF/RecN/SMC N-terminal" evidence="10">
    <location>
        <begin position="4"/>
        <end position="354"/>
    </location>
</feature>
<keyword evidence="7 9" id="KW-0067">ATP-binding</keyword>
<dbReference type="GO" id="GO:0005737">
    <property type="term" value="C:cytoplasm"/>
    <property type="evidence" value="ECO:0007669"/>
    <property type="project" value="UniProtKB-SubCell"/>
</dbReference>
<dbReference type="PROSITE" id="PS00617">
    <property type="entry name" value="RECF_1"/>
    <property type="match status" value="1"/>
</dbReference>
<dbReference type="NCBIfam" id="TIGR00611">
    <property type="entry name" value="recf"/>
    <property type="match status" value="1"/>
</dbReference>
<keyword evidence="4 9" id="KW-0963">Cytoplasm</keyword>
<dbReference type="GO" id="GO:0000731">
    <property type="term" value="P:DNA synthesis involved in DNA repair"/>
    <property type="evidence" value="ECO:0007669"/>
    <property type="project" value="TreeGrafter"/>
</dbReference>
<dbReference type="GO" id="GO:0005524">
    <property type="term" value="F:ATP binding"/>
    <property type="evidence" value="ECO:0007669"/>
    <property type="project" value="UniProtKB-UniRule"/>
</dbReference>
<dbReference type="SUPFAM" id="SSF52540">
    <property type="entry name" value="P-loop containing nucleoside triphosphate hydrolases"/>
    <property type="match status" value="1"/>
</dbReference>
<keyword evidence="9" id="KW-0227">DNA damage</keyword>
<dbReference type="Gene3D" id="1.20.1050.90">
    <property type="entry name" value="RecF/RecN/SMC, N-terminal domain"/>
    <property type="match status" value="1"/>
</dbReference>
<comment type="similarity">
    <text evidence="2 9">Belongs to the RecF family.</text>
</comment>
<evidence type="ECO:0000256" key="3">
    <source>
        <dbReference type="ARBA" id="ARBA00020170"/>
    </source>
</evidence>
<dbReference type="InterPro" id="IPR001238">
    <property type="entry name" value="DNA-binding_RecF"/>
</dbReference>
<sequence>MSVVKFNTQHFRNLKDTSVEFDPQVNVILGNNGSGKSSILEALFFVGHGKSFRTTKVNKLAALGEQQFVVSLLDDKSNRLGLSRDIQSTSTLIKINGEKSNKLSQLASHFAVQIVTPESFKLFFGGPKERRKFVDLGMFHVKHEFLHLWKDFSRVLKQRNACLKIKDKRTLQYWDQQFVSLSNDITQIRKKYIEELTSELEEWLAILLPQVKQDLEIAYFYGWNKAKALEDQLADALDKELMQGYSQYGAHKFDLRFTCKQTPVDISLSRGQQKLFLLALTLAQTSLIAKAQRVKPILLIDDFGAELDTTSRTAVSKALSKLDSQIIITAIEEGILKELYDSIKGNFKMFHVEHGTLTVKSE</sequence>
<dbReference type="GO" id="GO:0009432">
    <property type="term" value="P:SOS response"/>
    <property type="evidence" value="ECO:0007669"/>
    <property type="project" value="UniProtKB-UniRule"/>
</dbReference>
<keyword evidence="9" id="KW-0742">SOS response</keyword>
<organism evidence="11 12">
    <name type="scientific">Thalassotalea agarivorans</name>
    <name type="common">Thalassomonas agarivorans</name>
    <dbReference type="NCBI Taxonomy" id="349064"/>
    <lineage>
        <taxon>Bacteria</taxon>
        <taxon>Pseudomonadati</taxon>
        <taxon>Pseudomonadota</taxon>
        <taxon>Gammaproteobacteria</taxon>
        <taxon>Alteromonadales</taxon>
        <taxon>Colwelliaceae</taxon>
        <taxon>Thalassotalea</taxon>
    </lineage>
</organism>
<dbReference type="GO" id="GO:0006302">
    <property type="term" value="P:double-strand break repair"/>
    <property type="evidence" value="ECO:0007669"/>
    <property type="project" value="TreeGrafter"/>
</dbReference>
<dbReference type="InterPro" id="IPR027417">
    <property type="entry name" value="P-loop_NTPase"/>
</dbReference>
<dbReference type="STRING" id="349064.SAMN05660429_02411"/>
<name>A0A1I0GCS2_THASX</name>
<gene>
    <name evidence="9" type="primary">recF</name>
    <name evidence="11" type="ORF">SAMN05660429_02411</name>
</gene>
<dbReference type="HAMAP" id="MF_00365">
    <property type="entry name" value="RecF"/>
    <property type="match status" value="1"/>
</dbReference>
<dbReference type="AlphaFoldDB" id="A0A1I0GCS2"/>
<evidence type="ECO:0000256" key="7">
    <source>
        <dbReference type="ARBA" id="ARBA00022840"/>
    </source>
</evidence>
<evidence type="ECO:0000313" key="11">
    <source>
        <dbReference type="EMBL" id="SET68705.1"/>
    </source>
</evidence>
<comment type="function">
    <text evidence="9">The RecF protein is involved in DNA metabolism; it is required for DNA replication and normal SOS inducibility. RecF binds preferentially to single-stranded, linear DNA. It also seems to bind ATP.</text>
</comment>
<accession>A0A1I0GCS2</accession>
<dbReference type="PANTHER" id="PTHR32182:SF0">
    <property type="entry name" value="DNA REPLICATION AND REPAIR PROTEIN RECF"/>
    <property type="match status" value="1"/>
</dbReference>
<dbReference type="Pfam" id="PF02463">
    <property type="entry name" value="SMC_N"/>
    <property type="match status" value="1"/>
</dbReference>
<comment type="subcellular location">
    <subcellularLocation>
        <location evidence="1 9">Cytoplasm</location>
    </subcellularLocation>
</comment>
<evidence type="ECO:0000256" key="8">
    <source>
        <dbReference type="ARBA" id="ARBA00023125"/>
    </source>
</evidence>
<dbReference type="EMBL" id="FOHK01000011">
    <property type="protein sequence ID" value="SET68705.1"/>
    <property type="molecule type" value="Genomic_DNA"/>
</dbReference>
<dbReference type="Gene3D" id="3.40.50.300">
    <property type="entry name" value="P-loop containing nucleotide triphosphate hydrolases"/>
    <property type="match status" value="1"/>
</dbReference>
<evidence type="ECO:0000256" key="9">
    <source>
        <dbReference type="HAMAP-Rule" id="MF_00365"/>
    </source>
</evidence>
<dbReference type="InterPro" id="IPR018078">
    <property type="entry name" value="DNA-binding_RecF_CS"/>
</dbReference>